<dbReference type="AlphaFoldDB" id="A0A1I0H666"/>
<proteinExistence type="predicted"/>
<dbReference type="EMBL" id="FOIL01000044">
    <property type="protein sequence ID" value="SET79044.1"/>
    <property type="molecule type" value="Genomic_DNA"/>
</dbReference>
<protein>
    <submittedName>
        <fullName evidence="1">Uncharacterized protein</fullName>
    </submittedName>
</protein>
<organism evidence="1 2">
    <name type="scientific">[Clostridium] aminophilum</name>
    <dbReference type="NCBI Taxonomy" id="1526"/>
    <lineage>
        <taxon>Bacteria</taxon>
        <taxon>Bacillati</taxon>
        <taxon>Bacillota</taxon>
        <taxon>Clostridia</taxon>
        <taxon>Lachnospirales</taxon>
        <taxon>Lachnospiraceae</taxon>
    </lineage>
</organism>
<name>A0A1I0H666_9FIRM</name>
<gene>
    <name evidence="1" type="ORF">SAMN04487771_104411</name>
</gene>
<keyword evidence="2" id="KW-1185">Reference proteome</keyword>
<sequence>MGIGPAMHGIFYAGGQWLRPLSLFSFLCHGKSSEFSCGIIRSEDVVLLTGFSLLCYFMSWKFLFTIP</sequence>
<evidence type="ECO:0000313" key="2">
    <source>
        <dbReference type="Proteomes" id="UP000199820"/>
    </source>
</evidence>
<accession>A0A1I0H666</accession>
<dbReference type="Proteomes" id="UP000199820">
    <property type="component" value="Unassembled WGS sequence"/>
</dbReference>
<reference evidence="1 2" key="1">
    <citation type="submission" date="2016-10" db="EMBL/GenBank/DDBJ databases">
        <authorList>
            <person name="de Groot N.N."/>
        </authorList>
    </citation>
    <scope>NUCLEOTIDE SEQUENCE [LARGE SCALE GENOMIC DNA]</scope>
    <source>
        <strain evidence="1 2">KH1P1</strain>
    </source>
</reference>
<evidence type="ECO:0000313" key="1">
    <source>
        <dbReference type="EMBL" id="SET79044.1"/>
    </source>
</evidence>